<proteinExistence type="predicted"/>
<keyword evidence="1" id="KW-1133">Transmembrane helix</keyword>
<gene>
    <name evidence="2" type="ORF">O1Q84_25900</name>
</gene>
<feature type="transmembrane region" description="Helical" evidence="1">
    <location>
        <begin position="32"/>
        <end position="53"/>
    </location>
</feature>
<dbReference type="EMBL" id="CP114196">
    <property type="protein sequence ID" value="WAT93758.1"/>
    <property type="molecule type" value="Genomic_DNA"/>
</dbReference>
<keyword evidence="1" id="KW-0472">Membrane</keyword>
<keyword evidence="2" id="KW-0614">Plasmid</keyword>
<name>A0AA47JMY6_VIBPH</name>
<reference evidence="2" key="1">
    <citation type="submission" date="2022-12" db="EMBL/GenBank/DDBJ databases">
        <title>Vibrio parahaemolyticus become highly virulent by producing novel Tc toxins.</title>
        <authorList>
            <person name="Yang F."/>
            <person name="You Y."/>
            <person name="Lai Q."/>
            <person name="Xu L."/>
            <person name="Li F."/>
        </authorList>
    </citation>
    <scope>NUCLEOTIDE SEQUENCE</scope>
    <source>
        <strain evidence="2">Vp-HL-202005</strain>
        <plasmid evidence="2">pHLA</plasmid>
    </source>
</reference>
<evidence type="ECO:0000256" key="1">
    <source>
        <dbReference type="SAM" id="Phobius"/>
    </source>
</evidence>
<dbReference type="RefSeq" id="WP_025636793.1">
    <property type="nucleotide sequence ID" value="NZ_CP114196.1"/>
</dbReference>
<organism evidence="2 3">
    <name type="scientific">Vibrio parahaemolyticus</name>
    <dbReference type="NCBI Taxonomy" id="670"/>
    <lineage>
        <taxon>Bacteria</taxon>
        <taxon>Pseudomonadati</taxon>
        <taxon>Pseudomonadota</taxon>
        <taxon>Gammaproteobacteria</taxon>
        <taxon>Vibrionales</taxon>
        <taxon>Vibrionaceae</taxon>
        <taxon>Vibrio</taxon>
    </lineage>
</organism>
<geneLocation type="plasmid" evidence="2 3">
    <name>pHLA</name>
</geneLocation>
<evidence type="ECO:0000313" key="3">
    <source>
        <dbReference type="Proteomes" id="UP001156560"/>
    </source>
</evidence>
<evidence type="ECO:0000313" key="2">
    <source>
        <dbReference type="EMBL" id="WAT93758.1"/>
    </source>
</evidence>
<protein>
    <submittedName>
        <fullName evidence="2">Uncharacterized protein</fullName>
    </submittedName>
</protein>
<sequence>MNLAALLLRIYAVADALTFIFERLGFSNVADAFTVFVLIVGFAEAFGLIDKIVETIKTKTSTKQRVKLAILLILILITIQL</sequence>
<accession>A0AA47JMY6</accession>
<dbReference type="Proteomes" id="UP001156560">
    <property type="component" value="Plasmid pHLA"/>
</dbReference>
<dbReference type="AlphaFoldDB" id="A0AA47JMY6"/>
<keyword evidence="1" id="KW-0812">Transmembrane</keyword>